<evidence type="ECO:0000256" key="3">
    <source>
        <dbReference type="ARBA" id="ARBA00023027"/>
    </source>
</evidence>
<dbReference type="InterPro" id="IPR006115">
    <property type="entry name" value="6PGDH_NADP-bd"/>
</dbReference>
<keyword evidence="8" id="KW-1185">Reference proteome</keyword>
<dbReference type="Pfam" id="PF14833">
    <property type="entry name" value="NAD_binding_11"/>
    <property type="match status" value="1"/>
</dbReference>
<dbReference type="InterPro" id="IPR013328">
    <property type="entry name" value="6PGD_dom2"/>
</dbReference>
<dbReference type="OrthoDB" id="435038at2759"/>
<dbReference type="InterPro" id="IPR029154">
    <property type="entry name" value="HIBADH-like_NADP-bd"/>
</dbReference>
<dbReference type="AlphaFoldDB" id="A0A6H0XVG9"/>
<proteinExistence type="inferred from homology"/>
<evidence type="ECO:0008006" key="9">
    <source>
        <dbReference type="Google" id="ProtNLM"/>
    </source>
</evidence>
<dbReference type="Proteomes" id="UP000503462">
    <property type="component" value="Chromosome 3"/>
</dbReference>
<evidence type="ECO:0000259" key="6">
    <source>
        <dbReference type="Pfam" id="PF14833"/>
    </source>
</evidence>
<dbReference type="PANTHER" id="PTHR43580">
    <property type="entry name" value="OXIDOREDUCTASE GLYR1-RELATED"/>
    <property type="match status" value="1"/>
</dbReference>
<evidence type="ECO:0000256" key="2">
    <source>
        <dbReference type="ARBA" id="ARBA00023002"/>
    </source>
</evidence>
<dbReference type="GO" id="GO:0050661">
    <property type="term" value="F:NADP binding"/>
    <property type="evidence" value="ECO:0007669"/>
    <property type="project" value="InterPro"/>
</dbReference>
<dbReference type="EMBL" id="CP051141">
    <property type="protein sequence ID" value="QIW98723.1"/>
    <property type="molecule type" value="Genomic_DNA"/>
</dbReference>
<dbReference type="PIRSF" id="PIRSF000103">
    <property type="entry name" value="HIBADH"/>
    <property type="match status" value="1"/>
</dbReference>
<dbReference type="Gene3D" id="3.40.50.720">
    <property type="entry name" value="NAD(P)-binding Rossmann-like Domain"/>
    <property type="match status" value="1"/>
</dbReference>
<dbReference type="InterPro" id="IPR036291">
    <property type="entry name" value="NAD(P)-bd_dom_sf"/>
</dbReference>
<reference evidence="7 8" key="1">
    <citation type="journal article" date="2016" name="Sci. Rep.">
        <title>Peltaster fructicola genome reveals evolution from an invasive phytopathogen to an ectophytic parasite.</title>
        <authorList>
            <person name="Xu C."/>
            <person name="Chen H."/>
            <person name="Gleason M.L."/>
            <person name="Xu J.R."/>
            <person name="Liu H."/>
            <person name="Zhang R."/>
            <person name="Sun G."/>
        </authorList>
    </citation>
    <scope>NUCLEOTIDE SEQUENCE [LARGE SCALE GENOMIC DNA]</scope>
    <source>
        <strain evidence="7 8">LNHT1506</strain>
    </source>
</reference>
<feature type="domain" description="6-phosphogluconate dehydrogenase NADP-binding" evidence="5">
    <location>
        <begin position="8"/>
        <end position="160"/>
    </location>
</feature>
<dbReference type="GO" id="GO:0016491">
    <property type="term" value="F:oxidoreductase activity"/>
    <property type="evidence" value="ECO:0007669"/>
    <property type="project" value="UniProtKB-KW"/>
</dbReference>
<dbReference type="SUPFAM" id="SSF48179">
    <property type="entry name" value="6-phosphogluconate dehydrogenase C-terminal domain-like"/>
    <property type="match status" value="1"/>
</dbReference>
<dbReference type="PROSITE" id="PS00895">
    <property type="entry name" value="3_HYDROXYISOBUT_DH"/>
    <property type="match status" value="1"/>
</dbReference>
<keyword evidence="3" id="KW-0520">NAD</keyword>
<dbReference type="Gene3D" id="1.10.1040.10">
    <property type="entry name" value="N-(1-d-carboxylethyl)-l-norvaline Dehydrogenase, domain 2"/>
    <property type="match status" value="1"/>
</dbReference>
<gene>
    <name evidence="7" type="ORF">AMS68_004241</name>
</gene>
<dbReference type="GO" id="GO:0051287">
    <property type="term" value="F:NAD binding"/>
    <property type="evidence" value="ECO:0007669"/>
    <property type="project" value="InterPro"/>
</dbReference>
<name>A0A6H0XVG9_9PEZI</name>
<dbReference type="Pfam" id="PF03446">
    <property type="entry name" value="NAD_binding_2"/>
    <property type="match status" value="1"/>
</dbReference>
<evidence type="ECO:0000259" key="5">
    <source>
        <dbReference type="Pfam" id="PF03446"/>
    </source>
</evidence>
<evidence type="ECO:0000256" key="1">
    <source>
        <dbReference type="ARBA" id="ARBA00007598"/>
    </source>
</evidence>
<protein>
    <recommendedName>
        <fullName evidence="9">6-phosphogluconate dehydrogenase NADP-binding domain-containing protein</fullName>
    </recommendedName>
</protein>
<accession>A0A6H0XVG9</accession>
<evidence type="ECO:0000313" key="7">
    <source>
        <dbReference type="EMBL" id="QIW98723.1"/>
    </source>
</evidence>
<dbReference type="InterPro" id="IPR008927">
    <property type="entry name" value="6-PGluconate_DH-like_C_sf"/>
</dbReference>
<feature type="active site" evidence="4">
    <location>
        <position position="182"/>
    </location>
</feature>
<feature type="domain" description="3-hydroxyisobutyrate dehydrogenase-like NAD-binding" evidence="6">
    <location>
        <begin position="178"/>
        <end position="294"/>
    </location>
</feature>
<dbReference type="InterPro" id="IPR051265">
    <property type="entry name" value="HIBADH-related_NP60_sf"/>
</dbReference>
<dbReference type="PANTHER" id="PTHR43580:SF3">
    <property type="entry name" value="6-PHOSPHOGLUCONATE DEHYDROGENASE FAMILY PROTEIN (AFU_ORTHOLOGUE AFUA_2G11600)"/>
    <property type="match status" value="1"/>
</dbReference>
<evidence type="ECO:0000313" key="8">
    <source>
        <dbReference type="Proteomes" id="UP000503462"/>
    </source>
</evidence>
<dbReference type="SUPFAM" id="SSF51735">
    <property type="entry name" value="NAD(P)-binding Rossmann-fold domains"/>
    <property type="match status" value="1"/>
</dbReference>
<dbReference type="InterPro" id="IPR002204">
    <property type="entry name" value="3-OH-isobutyrate_DH-rel_CS"/>
</dbReference>
<evidence type="ECO:0000256" key="4">
    <source>
        <dbReference type="PIRSR" id="PIRSR000103-1"/>
    </source>
</evidence>
<keyword evidence="2" id="KW-0560">Oxidoreductase</keyword>
<organism evidence="7 8">
    <name type="scientific">Peltaster fructicola</name>
    <dbReference type="NCBI Taxonomy" id="286661"/>
    <lineage>
        <taxon>Eukaryota</taxon>
        <taxon>Fungi</taxon>
        <taxon>Dikarya</taxon>
        <taxon>Ascomycota</taxon>
        <taxon>Pezizomycotina</taxon>
        <taxon>Dothideomycetes</taxon>
        <taxon>Dothideomycetes incertae sedis</taxon>
        <taxon>Peltaster</taxon>
    </lineage>
</organism>
<comment type="similarity">
    <text evidence="1">Belongs to the HIBADH-related family. NP60 subfamily.</text>
</comment>
<sequence>MTQFTSRVAYIGLGNMGSGMATNIAIKGNLEKPLLLFNRSPARAEKLVNDLPQGKAKVAASISDAIDASDIIFMSLGDDNAVFGTVGTALKNDVKDKIFIDCSTIARQSTDKVAEQVNAAGAGFIACPVFGSPLQCQQGNIVCCPAGPAQLVERILPLCEGVMGRATIPLLDKEPSTASALKCIGNSILFDAVQAVAEGHVLAQKSGVGSDALQKFIQLFFAPCVPYSERMLNGVYYQSEHPPFSVDHARKDIRFALDLAKDYDVPMRALQVADDYYAACQEHMDGEKADISALFGAVRKASGLPFEA</sequence>
<dbReference type="InterPro" id="IPR015815">
    <property type="entry name" value="HIBADH-related"/>
</dbReference>